<keyword evidence="3" id="KW-1185">Reference proteome</keyword>
<name>A0A225UDD0_9STRA</name>
<sequence>WANADAQVVTEPQSVAMAKAFKKKSLSKWEESKKLRDDPVLDGLERAVQESRRKLSSSGGSSSLGSSIGPDSESQTAFRQRSQQSWRKQHQELVDEAAHIGEKKVVADAKDGSGGSLAEKLLQKGYGLGSSQVKAESAQSTPATWSFGGEAKKSVPPQNLQDTFRDRLVEFYTKHNPAKLDAVDRTLQAYIGREEEMFQKLHERYVVDAGLSLKERKKKSLTKDTDPTVFMDVSIAGAPAGRIVMRLLKDEIPLASENFRCLCTGEK</sequence>
<dbReference type="OrthoDB" id="72180at2759"/>
<organism evidence="2 3">
    <name type="scientific">Phytophthora megakarya</name>
    <dbReference type="NCBI Taxonomy" id="4795"/>
    <lineage>
        <taxon>Eukaryota</taxon>
        <taxon>Sar</taxon>
        <taxon>Stramenopiles</taxon>
        <taxon>Oomycota</taxon>
        <taxon>Peronosporomycetes</taxon>
        <taxon>Peronosporales</taxon>
        <taxon>Peronosporaceae</taxon>
        <taxon>Phytophthora</taxon>
    </lineage>
</organism>
<accession>A0A225UDD0</accession>
<dbReference type="STRING" id="4795.A0A225UDD0"/>
<evidence type="ECO:0000313" key="2">
    <source>
        <dbReference type="EMBL" id="OWY91104.1"/>
    </source>
</evidence>
<dbReference type="Gene3D" id="2.40.100.10">
    <property type="entry name" value="Cyclophilin-like"/>
    <property type="match status" value="1"/>
</dbReference>
<proteinExistence type="predicted"/>
<evidence type="ECO:0000256" key="1">
    <source>
        <dbReference type="SAM" id="MobiDB-lite"/>
    </source>
</evidence>
<dbReference type="GO" id="GO:0016853">
    <property type="term" value="F:isomerase activity"/>
    <property type="evidence" value="ECO:0007669"/>
    <property type="project" value="UniProtKB-KW"/>
</dbReference>
<feature type="non-terminal residue" evidence="2">
    <location>
        <position position="1"/>
    </location>
</feature>
<dbReference type="EMBL" id="NBNE01021072">
    <property type="protein sequence ID" value="OWY91104.1"/>
    <property type="molecule type" value="Genomic_DNA"/>
</dbReference>
<feature type="compositionally biased region" description="Low complexity" evidence="1">
    <location>
        <begin position="56"/>
        <end position="74"/>
    </location>
</feature>
<dbReference type="SUPFAM" id="SSF50891">
    <property type="entry name" value="Cyclophilin-like"/>
    <property type="match status" value="1"/>
</dbReference>
<feature type="compositionally biased region" description="Polar residues" evidence="1">
    <location>
        <begin position="75"/>
        <end position="86"/>
    </location>
</feature>
<evidence type="ECO:0000313" key="3">
    <source>
        <dbReference type="Proteomes" id="UP000198211"/>
    </source>
</evidence>
<feature type="compositionally biased region" description="Basic and acidic residues" evidence="1">
    <location>
        <begin position="27"/>
        <end position="53"/>
    </location>
</feature>
<reference evidence="3" key="1">
    <citation type="submission" date="2017-03" db="EMBL/GenBank/DDBJ databases">
        <title>Phytopthora megakarya and P. palmivora, two closely related causual agents of cacao black pod achieved similar genome size and gene model numbers by different mechanisms.</title>
        <authorList>
            <person name="Ali S."/>
            <person name="Shao J."/>
            <person name="Larry D.J."/>
            <person name="Kronmiller B."/>
            <person name="Shen D."/>
            <person name="Strem M.D."/>
            <person name="Melnick R.L."/>
            <person name="Guiltinan M.J."/>
            <person name="Tyler B.M."/>
            <person name="Meinhardt L.W."/>
            <person name="Bailey B.A."/>
        </authorList>
    </citation>
    <scope>NUCLEOTIDE SEQUENCE [LARGE SCALE GENOMIC DNA]</scope>
    <source>
        <strain evidence="3">zdho120</strain>
    </source>
</reference>
<keyword evidence="2" id="KW-0413">Isomerase</keyword>
<feature type="region of interest" description="Disordered" evidence="1">
    <location>
        <begin position="24"/>
        <end position="91"/>
    </location>
</feature>
<dbReference type="Proteomes" id="UP000198211">
    <property type="component" value="Unassembled WGS sequence"/>
</dbReference>
<protein>
    <submittedName>
        <fullName evidence="2">Peptidyl-prolyl cis-trans isomerase</fullName>
    </submittedName>
</protein>
<gene>
    <name evidence="2" type="ORF">PHMEG_00040460</name>
</gene>
<dbReference type="InterPro" id="IPR029000">
    <property type="entry name" value="Cyclophilin-like_dom_sf"/>
</dbReference>
<dbReference type="AlphaFoldDB" id="A0A225UDD0"/>
<comment type="caution">
    <text evidence="2">The sequence shown here is derived from an EMBL/GenBank/DDBJ whole genome shotgun (WGS) entry which is preliminary data.</text>
</comment>